<comment type="catalytic activity">
    <reaction evidence="1 7">
        <text>an S-(2-hydroxyacyl)glutathione + H2O = a 2-hydroxy carboxylate + glutathione + H(+)</text>
        <dbReference type="Rhea" id="RHEA:21864"/>
        <dbReference type="ChEBI" id="CHEBI:15377"/>
        <dbReference type="ChEBI" id="CHEBI:15378"/>
        <dbReference type="ChEBI" id="CHEBI:57925"/>
        <dbReference type="ChEBI" id="CHEBI:58896"/>
        <dbReference type="ChEBI" id="CHEBI:71261"/>
        <dbReference type="EC" id="3.1.2.6"/>
    </reaction>
</comment>
<dbReference type="OrthoDB" id="9802248at2"/>
<dbReference type="InterPro" id="IPR035680">
    <property type="entry name" value="Clx_II_MBL"/>
</dbReference>
<dbReference type="HAMAP" id="MF_01374">
    <property type="entry name" value="Glyoxalase_2"/>
    <property type="match status" value="1"/>
</dbReference>
<dbReference type="SMART" id="SM00849">
    <property type="entry name" value="Lactamase_B"/>
    <property type="match status" value="1"/>
</dbReference>
<dbReference type="Gene3D" id="3.60.15.10">
    <property type="entry name" value="Ribonuclease Z/Hydroxyacylglutathione hydrolase-like"/>
    <property type="match status" value="1"/>
</dbReference>
<sequence length="254" mass="27464">MLEIRQIACLDDNYGFLIRCSETGQTASIDTPDGKALIAEAELAGWHIHQIWNTHHHWDHTGGNADIAQQFGARITAPAAEADKIGHVDTRVSPGDRIRLGALEAEVIDTGGHTLGHIAYWFESENVLFSGDALFALGCGRLFEGTPQQAQAGLARLRALPDTATVYCAHEYTAANARFALSIDPDNAALKSYSAEVEAARKAGKPTAPFPLGREKQTNPFLRWDDPGLRGRLGLEAASDADVYAAVRSAKDQF</sequence>
<gene>
    <name evidence="7" type="primary">gloB</name>
    <name evidence="8" type="ORF">X907_0376</name>
</gene>
<protein>
    <recommendedName>
        <fullName evidence="7">Hydroxyacylglutathione hydrolase</fullName>
        <ecNumber evidence="7">3.1.2.6</ecNumber>
    </recommendedName>
    <alternativeName>
        <fullName evidence="7">Glyoxalase II</fullName>
        <shortName evidence="7">Glx II</shortName>
    </alternativeName>
</protein>
<dbReference type="InterPro" id="IPR032282">
    <property type="entry name" value="HAGH_C"/>
</dbReference>
<dbReference type="Pfam" id="PF00753">
    <property type="entry name" value="Lactamase_B"/>
    <property type="match status" value="1"/>
</dbReference>
<organism evidence="8 9">
    <name type="scientific">Glycocaulis alkaliphilus</name>
    <dbReference type="NCBI Taxonomy" id="1434191"/>
    <lineage>
        <taxon>Bacteria</taxon>
        <taxon>Pseudomonadati</taxon>
        <taxon>Pseudomonadota</taxon>
        <taxon>Alphaproteobacteria</taxon>
        <taxon>Maricaulales</taxon>
        <taxon>Maricaulaceae</taxon>
        <taxon>Glycocaulis</taxon>
    </lineage>
</organism>
<dbReference type="InterPro" id="IPR001279">
    <property type="entry name" value="Metallo-B-lactamas"/>
</dbReference>
<dbReference type="GO" id="GO:0046872">
    <property type="term" value="F:metal ion binding"/>
    <property type="evidence" value="ECO:0007669"/>
    <property type="project" value="UniProtKB-KW"/>
</dbReference>
<keyword evidence="5 7" id="KW-0378">Hydrolase</keyword>
<name>A0A3T0E6G5_9PROT</name>
<feature type="binding site" evidence="7">
    <location>
        <position position="132"/>
    </location>
    <ligand>
        <name>Zn(2+)</name>
        <dbReference type="ChEBI" id="CHEBI:29105"/>
        <label>1</label>
    </ligand>
</feature>
<evidence type="ECO:0000256" key="5">
    <source>
        <dbReference type="ARBA" id="ARBA00022801"/>
    </source>
</evidence>
<dbReference type="PANTHER" id="PTHR43705">
    <property type="entry name" value="HYDROXYACYLGLUTATHIONE HYDROLASE"/>
    <property type="match status" value="1"/>
</dbReference>
<feature type="binding site" evidence="7">
    <location>
        <position position="60"/>
    </location>
    <ligand>
        <name>Zn(2+)</name>
        <dbReference type="ChEBI" id="CHEBI:29105"/>
        <label>2</label>
    </ligand>
</feature>
<feature type="binding site" evidence="7">
    <location>
        <position position="59"/>
    </location>
    <ligand>
        <name>Zn(2+)</name>
        <dbReference type="ChEBI" id="CHEBI:29105"/>
        <label>2</label>
    </ligand>
</feature>
<feature type="binding site" evidence="7">
    <location>
        <position position="55"/>
    </location>
    <ligand>
        <name>Zn(2+)</name>
        <dbReference type="ChEBI" id="CHEBI:29105"/>
        <label>1</label>
    </ligand>
</feature>
<evidence type="ECO:0000256" key="2">
    <source>
        <dbReference type="ARBA" id="ARBA00004963"/>
    </source>
</evidence>
<evidence type="ECO:0000256" key="3">
    <source>
        <dbReference type="ARBA" id="ARBA00006759"/>
    </source>
</evidence>
<dbReference type="KEGG" id="gak:X907_0376"/>
<evidence type="ECO:0000256" key="7">
    <source>
        <dbReference type="HAMAP-Rule" id="MF_01374"/>
    </source>
</evidence>
<feature type="binding site" evidence="7">
    <location>
        <position position="170"/>
    </location>
    <ligand>
        <name>Zn(2+)</name>
        <dbReference type="ChEBI" id="CHEBI:29105"/>
        <label>2</label>
    </ligand>
</feature>
<dbReference type="Proteomes" id="UP000286954">
    <property type="component" value="Chromosome"/>
</dbReference>
<dbReference type="GO" id="GO:0004416">
    <property type="term" value="F:hydroxyacylglutathione hydrolase activity"/>
    <property type="evidence" value="ECO:0007669"/>
    <property type="project" value="UniProtKB-UniRule"/>
</dbReference>
<comment type="cofactor">
    <cofactor evidence="7">
        <name>Zn(2+)</name>
        <dbReference type="ChEBI" id="CHEBI:29105"/>
    </cofactor>
    <text evidence="7">Binds 2 Zn(2+) ions per subunit.</text>
</comment>
<feature type="binding site" evidence="7">
    <location>
        <position position="132"/>
    </location>
    <ligand>
        <name>Zn(2+)</name>
        <dbReference type="ChEBI" id="CHEBI:29105"/>
        <label>2</label>
    </ligand>
</feature>
<feature type="binding site" evidence="7">
    <location>
        <position position="113"/>
    </location>
    <ligand>
        <name>Zn(2+)</name>
        <dbReference type="ChEBI" id="CHEBI:29105"/>
        <label>1</label>
    </ligand>
</feature>
<dbReference type="EC" id="3.1.2.6" evidence="7"/>
<evidence type="ECO:0000256" key="4">
    <source>
        <dbReference type="ARBA" id="ARBA00022723"/>
    </source>
</evidence>
<evidence type="ECO:0000313" key="9">
    <source>
        <dbReference type="Proteomes" id="UP000286954"/>
    </source>
</evidence>
<comment type="pathway">
    <text evidence="2 7">Secondary metabolite metabolism; methylglyoxal degradation; (R)-lactate from methylglyoxal: step 2/2.</text>
</comment>
<dbReference type="Pfam" id="PF16123">
    <property type="entry name" value="HAGH_C"/>
    <property type="match status" value="1"/>
</dbReference>
<dbReference type="GO" id="GO:0019243">
    <property type="term" value="P:methylglyoxal catabolic process to D-lactate via S-lactoyl-glutathione"/>
    <property type="evidence" value="ECO:0007669"/>
    <property type="project" value="UniProtKB-UniRule"/>
</dbReference>
<evidence type="ECO:0000313" key="8">
    <source>
        <dbReference type="EMBL" id="AZU02924.1"/>
    </source>
</evidence>
<comment type="function">
    <text evidence="7">Thiolesterase that catalyzes the hydrolysis of S-D-lactoyl-glutathione to form glutathione and D-lactic acid.</text>
</comment>
<proteinExistence type="inferred from homology"/>
<dbReference type="PIRSF" id="PIRSF005457">
    <property type="entry name" value="Glx"/>
    <property type="match status" value="1"/>
</dbReference>
<dbReference type="InterPro" id="IPR036866">
    <property type="entry name" value="RibonucZ/Hydroxyglut_hydro"/>
</dbReference>
<comment type="similarity">
    <text evidence="3 7">Belongs to the metallo-beta-lactamase superfamily. Glyoxalase II family.</text>
</comment>
<dbReference type="InterPro" id="IPR017782">
    <property type="entry name" value="Hydroxyacylglutathione_Hdrlase"/>
</dbReference>
<evidence type="ECO:0000256" key="1">
    <source>
        <dbReference type="ARBA" id="ARBA00001623"/>
    </source>
</evidence>
<keyword evidence="9" id="KW-1185">Reference proteome</keyword>
<reference evidence="8 9" key="1">
    <citation type="submission" date="2016-12" db="EMBL/GenBank/DDBJ databases">
        <title>The genome of dimorphic prosthecate Glycocaulis alkaliphilus 6b-8t, isolated from crude oil dictates its adaptability in petroleum environments.</title>
        <authorList>
            <person name="Wu X.-L."/>
            <person name="Geng S."/>
        </authorList>
    </citation>
    <scope>NUCLEOTIDE SEQUENCE [LARGE SCALE GENOMIC DNA]</scope>
    <source>
        <strain evidence="8 9">6B-8</strain>
    </source>
</reference>
<dbReference type="AlphaFoldDB" id="A0A3T0E6G5"/>
<feature type="binding site" evidence="7">
    <location>
        <position position="57"/>
    </location>
    <ligand>
        <name>Zn(2+)</name>
        <dbReference type="ChEBI" id="CHEBI:29105"/>
        <label>1</label>
    </ligand>
</feature>
<dbReference type="InterPro" id="IPR050110">
    <property type="entry name" value="Glyoxalase_II_hydrolase"/>
</dbReference>
<keyword evidence="6 7" id="KW-0862">Zinc</keyword>
<keyword evidence="4 7" id="KW-0479">Metal-binding</keyword>
<dbReference type="SUPFAM" id="SSF56281">
    <property type="entry name" value="Metallo-hydrolase/oxidoreductase"/>
    <property type="match status" value="1"/>
</dbReference>
<dbReference type="NCBIfam" id="TIGR03413">
    <property type="entry name" value="GSH_gloB"/>
    <property type="match status" value="1"/>
</dbReference>
<dbReference type="CDD" id="cd07723">
    <property type="entry name" value="hydroxyacylglutathione_hydrolase_MBL-fold"/>
    <property type="match status" value="1"/>
</dbReference>
<dbReference type="EMBL" id="CP018911">
    <property type="protein sequence ID" value="AZU02924.1"/>
    <property type="molecule type" value="Genomic_DNA"/>
</dbReference>
<comment type="subunit">
    <text evidence="7">Monomer.</text>
</comment>
<dbReference type="PANTHER" id="PTHR43705:SF1">
    <property type="entry name" value="HYDROXYACYLGLUTATHIONE HYDROLASE GLOB"/>
    <property type="match status" value="1"/>
</dbReference>
<dbReference type="RefSeq" id="WP_127565365.1">
    <property type="nucleotide sequence ID" value="NZ_BMFB01000006.1"/>
</dbReference>
<dbReference type="UniPathway" id="UPA00619">
    <property type="reaction ID" value="UER00676"/>
</dbReference>
<evidence type="ECO:0000256" key="6">
    <source>
        <dbReference type="ARBA" id="ARBA00022833"/>
    </source>
</evidence>
<accession>A0A3T0E6G5</accession>